<dbReference type="EMBL" id="GBXM01016886">
    <property type="protein sequence ID" value="JAH91691.1"/>
    <property type="molecule type" value="Transcribed_RNA"/>
</dbReference>
<sequence length="44" mass="5250">MPLCSREALCFCHCFAHLCNLIDYKNKTKVWHKVNNRGNRLRLC</sequence>
<protein>
    <submittedName>
        <fullName evidence="1">Uncharacterized protein</fullName>
    </submittedName>
</protein>
<accession>A0A0E9WMZ0</accession>
<evidence type="ECO:0000313" key="1">
    <source>
        <dbReference type="EMBL" id="JAH91691.1"/>
    </source>
</evidence>
<reference evidence="1" key="2">
    <citation type="journal article" date="2015" name="Fish Shellfish Immunol.">
        <title>Early steps in the European eel (Anguilla anguilla)-Vibrio vulnificus interaction in the gills: Role of the RtxA13 toxin.</title>
        <authorList>
            <person name="Callol A."/>
            <person name="Pajuelo D."/>
            <person name="Ebbesson L."/>
            <person name="Teles M."/>
            <person name="MacKenzie S."/>
            <person name="Amaro C."/>
        </authorList>
    </citation>
    <scope>NUCLEOTIDE SEQUENCE</scope>
</reference>
<dbReference type="AlphaFoldDB" id="A0A0E9WMZ0"/>
<organism evidence="1">
    <name type="scientific">Anguilla anguilla</name>
    <name type="common">European freshwater eel</name>
    <name type="synonym">Muraena anguilla</name>
    <dbReference type="NCBI Taxonomy" id="7936"/>
    <lineage>
        <taxon>Eukaryota</taxon>
        <taxon>Metazoa</taxon>
        <taxon>Chordata</taxon>
        <taxon>Craniata</taxon>
        <taxon>Vertebrata</taxon>
        <taxon>Euteleostomi</taxon>
        <taxon>Actinopterygii</taxon>
        <taxon>Neopterygii</taxon>
        <taxon>Teleostei</taxon>
        <taxon>Anguilliformes</taxon>
        <taxon>Anguillidae</taxon>
        <taxon>Anguilla</taxon>
    </lineage>
</organism>
<name>A0A0E9WMZ0_ANGAN</name>
<proteinExistence type="predicted"/>
<reference evidence="1" key="1">
    <citation type="submission" date="2014-11" db="EMBL/GenBank/DDBJ databases">
        <authorList>
            <person name="Amaro Gonzalez C."/>
        </authorList>
    </citation>
    <scope>NUCLEOTIDE SEQUENCE</scope>
</reference>